<comment type="caution">
    <text evidence="3">The sequence shown here is derived from an EMBL/GenBank/DDBJ whole genome shotgun (WGS) entry which is preliminary data.</text>
</comment>
<evidence type="ECO:0000313" key="4">
    <source>
        <dbReference type="Proteomes" id="UP000298663"/>
    </source>
</evidence>
<keyword evidence="4" id="KW-1185">Reference proteome</keyword>
<accession>A0A4U5M7E8</accession>
<dbReference type="InterPro" id="IPR016187">
    <property type="entry name" value="CTDL_fold"/>
</dbReference>
<evidence type="ECO:0000259" key="2">
    <source>
        <dbReference type="PROSITE" id="PS50041"/>
    </source>
</evidence>
<dbReference type="InterPro" id="IPR001304">
    <property type="entry name" value="C-type_lectin-like"/>
</dbReference>
<dbReference type="InterPro" id="IPR016186">
    <property type="entry name" value="C-type_lectin-like/link_sf"/>
</dbReference>
<dbReference type="EMBL" id="AZBU02000009">
    <property type="protein sequence ID" value="TKR64828.1"/>
    <property type="molecule type" value="Genomic_DNA"/>
</dbReference>
<dbReference type="Pfam" id="PF00059">
    <property type="entry name" value="Lectin_C"/>
    <property type="match status" value="1"/>
</dbReference>
<dbReference type="PANTHER" id="PTHR22803">
    <property type="entry name" value="MANNOSE, PHOSPHOLIPASE, LECTIN RECEPTOR RELATED"/>
    <property type="match status" value="1"/>
</dbReference>
<dbReference type="InterPro" id="IPR050111">
    <property type="entry name" value="C-type_lectin/snaclec_domain"/>
</dbReference>
<reference evidence="3 4" key="1">
    <citation type="journal article" date="2015" name="Genome Biol.">
        <title>Comparative genomics of Steinernema reveals deeply conserved gene regulatory networks.</title>
        <authorList>
            <person name="Dillman A.R."/>
            <person name="Macchietto M."/>
            <person name="Porter C.F."/>
            <person name="Rogers A."/>
            <person name="Williams B."/>
            <person name="Antoshechkin I."/>
            <person name="Lee M.M."/>
            <person name="Goodwin Z."/>
            <person name="Lu X."/>
            <person name="Lewis E.E."/>
            <person name="Goodrich-Blair H."/>
            <person name="Stock S.P."/>
            <person name="Adams B.J."/>
            <person name="Sternberg P.W."/>
            <person name="Mortazavi A."/>
        </authorList>
    </citation>
    <scope>NUCLEOTIDE SEQUENCE [LARGE SCALE GENOMIC DNA]</scope>
    <source>
        <strain evidence="3 4">ALL</strain>
    </source>
</reference>
<proteinExistence type="predicted"/>
<name>A0A4U5M7E8_STECR</name>
<dbReference type="CDD" id="cd00037">
    <property type="entry name" value="CLECT"/>
    <property type="match status" value="1"/>
</dbReference>
<dbReference type="OrthoDB" id="5877620at2759"/>
<gene>
    <name evidence="3" type="ORF">L596_025307</name>
</gene>
<dbReference type="PROSITE" id="PS50041">
    <property type="entry name" value="C_TYPE_LECTIN_2"/>
    <property type="match status" value="1"/>
</dbReference>
<dbReference type="Proteomes" id="UP000298663">
    <property type="component" value="Unassembled WGS sequence"/>
</dbReference>
<feature type="domain" description="C-type lectin" evidence="2">
    <location>
        <begin position="32"/>
        <end position="120"/>
    </location>
</feature>
<dbReference type="STRING" id="34508.A0A4U5M7E8"/>
<keyword evidence="1" id="KW-0732">Signal</keyword>
<feature type="chain" id="PRO_5020467801" description="C-type lectin domain-containing protein" evidence="1">
    <location>
        <begin position="20"/>
        <end position="172"/>
    </location>
</feature>
<evidence type="ECO:0000313" key="3">
    <source>
        <dbReference type="EMBL" id="TKR64828.1"/>
    </source>
</evidence>
<dbReference type="SMART" id="SM00034">
    <property type="entry name" value="CLECT"/>
    <property type="match status" value="1"/>
</dbReference>
<organism evidence="3 4">
    <name type="scientific">Steinernema carpocapsae</name>
    <name type="common">Entomopathogenic nematode</name>
    <dbReference type="NCBI Taxonomy" id="34508"/>
    <lineage>
        <taxon>Eukaryota</taxon>
        <taxon>Metazoa</taxon>
        <taxon>Ecdysozoa</taxon>
        <taxon>Nematoda</taxon>
        <taxon>Chromadorea</taxon>
        <taxon>Rhabditida</taxon>
        <taxon>Tylenchina</taxon>
        <taxon>Panagrolaimomorpha</taxon>
        <taxon>Strongyloidoidea</taxon>
        <taxon>Steinernematidae</taxon>
        <taxon>Steinernema</taxon>
    </lineage>
</organism>
<evidence type="ECO:0000256" key="1">
    <source>
        <dbReference type="SAM" id="SignalP"/>
    </source>
</evidence>
<dbReference type="Gene3D" id="3.10.100.10">
    <property type="entry name" value="Mannose-Binding Protein A, subunit A"/>
    <property type="match status" value="1"/>
</dbReference>
<sequence length="172" mass="19311">MTLQFLFFLFFLEFLFVEGSGVCQTGFITSQDQLSCYIVVPIELPVDGAQQMCSALNAKLASVFNEEDNMRIAETAQAVFVNVRKPFQYWLGASRIANTSEWTWNDSKSLEYSNWALDQPTDISRIALRSTANVARGFQTTATLHGRLCVRWTPHVLKAPAHFAASAPQLRP</sequence>
<feature type="signal peptide" evidence="1">
    <location>
        <begin position="1"/>
        <end position="19"/>
    </location>
</feature>
<reference evidence="3 4" key="2">
    <citation type="journal article" date="2019" name="G3 (Bethesda)">
        <title>Hybrid Assembly of the Genome of the Entomopathogenic Nematode Steinernema carpocapsae Identifies the X-Chromosome.</title>
        <authorList>
            <person name="Serra L."/>
            <person name="Macchietto M."/>
            <person name="Macias-Munoz A."/>
            <person name="McGill C.J."/>
            <person name="Rodriguez I.M."/>
            <person name="Rodriguez B."/>
            <person name="Murad R."/>
            <person name="Mortazavi A."/>
        </authorList>
    </citation>
    <scope>NUCLEOTIDE SEQUENCE [LARGE SCALE GENOMIC DNA]</scope>
    <source>
        <strain evidence="3 4">ALL</strain>
    </source>
</reference>
<dbReference type="SUPFAM" id="SSF56436">
    <property type="entry name" value="C-type lectin-like"/>
    <property type="match status" value="1"/>
</dbReference>
<protein>
    <recommendedName>
        <fullName evidence="2">C-type lectin domain-containing protein</fullName>
    </recommendedName>
</protein>
<dbReference type="AlphaFoldDB" id="A0A4U5M7E8"/>